<keyword evidence="2" id="KW-0732">Signal</keyword>
<keyword evidence="3" id="KW-0449">Lipoprotein</keyword>
<proteinExistence type="inferred from homology"/>
<evidence type="ECO:0000313" key="3">
    <source>
        <dbReference type="EMBL" id="KAA5805303.1"/>
    </source>
</evidence>
<dbReference type="InterPro" id="IPR007428">
    <property type="entry name" value="MlaA"/>
</dbReference>
<accession>A0A5M6ZKG0</accession>
<evidence type="ECO:0000313" key="4">
    <source>
        <dbReference type="Proteomes" id="UP000325122"/>
    </source>
</evidence>
<dbReference type="GO" id="GO:0120010">
    <property type="term" value="P:intermembrane phospholipid transfer"/>
    <property type="evidence" value="ECO:0007669"/>
    <property type="project" value="TreeGrafter"/>
</dbReference>
<dbReference type="AlphaFoldDB" id="A0A5M6ZKG0"/>
<comment type="caution">
    <text evidence="3">The sequence shown here is derived from an EMBL/GenBank/DDBJ whole genome shotgun (WGS) entry which is preliminary data.</text>
</comment>
<dbReference type="Proteomes" id="UP000325122">
    <property type="component" value="Unassembled WGS sequence"/>
</dbReference>
<evidence type="ECO:0000256" key="2">
    <source>
        <dbReference type="ARBA" id="ARBA00022729"/>
    </source>
</evidence>
<comment type="similarity">
    <text evidence="1">Belongs to the MlaA family.</text>
</comment>
<dbReference type="Pfam" id="PF04333">
    <property type="entry name" value="MlaA"/>
    <property type="match status" value="1"/>
</dbReference>
<dbReference type="PANTHER" id="PTHR30035">
    <property type="entry name" value="LIPOPROTEIN VACJ-RELATED"/>
    <property type="match status" value="1"/>
</dbReference>
<dbReference type="GO" id="GO:0016020">
    <property type="term" value="C:membrane"/>
    <property type="evidence" value="ECO:0007669"/>
    <property type="project" value="InterPro"/>
</dbReference>
<protein>
    <submittedName>
        <fullName evidence="3">VacJ family lipoprotein</fullName>
    </submittedName>
</protein>
<keyword evidence="4" id="KW-1185">Reference proteome</keyword>
<name>A0A5M6ZKG0_9PROT</name>
<gene>
    <name evidence="3" type="ORF">F1654_04815</name>
</gene>
<evidence type="ECO:0000256" key="1">
    <source>
        <dbReference type="ARBA" id="ARBA00010634"/>
    </source>
</evidence>
<reference evidence="3 4" key="1">
    <citation type="submission" date="2019-09" db="EMBL/GenBank/DDBJ databases">
        <authorList>
            <person name="Kevbrin V."/>
            <person name="Grouzdev D.S."/>
        </authorList>
    </citation>
    <scope>NUCLEOTIDE SEQUENCE [LARGE SCALE GENOMIC DNA]</scope>
    <source>
        <strain evidence="3 4">G-192</strain>
    </source>
</reference>
<sequence>MALSFKSPSALKLAQRYKDIFMRLSARIQWPGCAAGRTAPAPCGGLTQRPGAPVSAPAARQGDLMRWPVLISAAALALAGCASAPDRANDPFEPVNRATLGFNLAADRAVVGPAARAYGQYTPQLARTGIGNVLRNLREPVVFANLVLQGQPGPAADAAFRFAANTTVGVGGLFDVAGREGVPRHEADFGQTLAVWGAGEGPYIVLPFIGPSSVRDSAGRFADRYPYPLNWSEDWPGDGVRWTERALRVGEIRLELEDTLARLDDAPGGEDQADIYITLREAWRAERRAFITAPRE</sequence>
<dbReference type="PRINTS" id="PR01805">
    <property type="entry name" value="VACJLIPOPROT"/>
</dbReference>
<organism evidence="3 4">
    <name type="scientific">Alkalicaulis satelles</name>
    <dbReference type="NCBI Taxonomy" id="2609175"/>
    <lineage>
        <taxon>Bacteria</taxon>
        <taxon>Pseudomonadati</taxon>
        <taxon>Pseudomonadota</taxon>
        <taxon>Alphaproteobacteria</taxon>
        <taxon>Maricaulales</taxon>
        <taxon>Maricaulaceae</taxon>
        <taxon>Alkalicaulis</taxon>
    </lineage>
</organism>
<dbReference type="PANTHER" id="PTHR30035:SF3">
    <property type="entry name" value="INTERMEMBRANE PHOSPHOLIPID TRANSPORT SYSTEM LIPOPROTEIN MLAA"/>
    <property type="match status" value="1"/>
</dbReference>
<dbReference type="EMBL" id="VWOJ01000001">
    <property type="protein sequence ID" value="KAA5805303.1"/>
    <property type="molecule type" value="Genomic_DNA"/>
</dbReference>